<proteinExistence type="predicted"/>
<protein>
    <submittedName>
        <fullName evidence="1">10379_t:CDS:1</fullName>
    </submittedName>
</protein>
<feature type="non-terminal residue" evidence="1">
    <location>
        <position position="1"/>
    </location>
</feature>
<evidence type="ECO:0000313" key="1">
    <source>
        <dbReference type="EMBL" id="CAG8566505.1"/>
    </source>
</evidence>
<feature type="non-terminal residue" evidence="1">
    <location>
        <position position="173"/>
    </location>
</feature>
<reference evidence="1" key="1">
    <citation type="submission" date="2021-06" db="EMBL/GenBank/DDBJ databases">
        <authorList>
            <person name="Kallberg Y."/>
            <person name="Tangrot J."/>
            <person name="Rosling A."/>
        </authorList>
    </citation>
    <scope>NUCLEOTIDE SEQUENCE</scope>
    <source>
        <strain evidence="1">AU212A</strain>
    </source>
</reference>
<accession>A0ACA9M2T4</accession>
<sequence length="173" mass="19720">RKEAMKLNQSFKKYKESVRQHKETISNSDNTSPTENEAENSTQDSRTPEQNRELPQTLNKDEGNNMDMTECVNTSTEKTGVQSNTKKDAEMTLESSDELDLLEETPNYEETLSSMIDDDIRNSTPKREATDFQEVTEDGFTTHYLLDSVYYQQFNSQSQLRSSTGDSDSNSEG</sequence>
<gene>
    <name evidence="1" type="ORF">SCALOS_LOCUS5693</name>
</gene>
<evidence type="ECO:0000313" key="2">
    <source>
        <dbReference type="Proteomes" id="UP000789860"/>
    </source>
</evidence>
<keyword evidence="2" id="KW-1185">Reference proteome</keyword>
<name>A0ACA9M2T4_9GLOM</name>
<organism evidence="1 2">
    <name type="scientific">Scutellospora calospora</name>
    <dbReference type="NCBI Taxonomy" id="85575"/>
    <lineage>
        <taxon>Eukaryota</taxon>
        <taxon>Fungi</taxon>
        <taxon>Fungi incertae sedis</taxon>
        <taxon>Mucoromycota</taxon>
        <taxon>Glomeromycotina</taxon>
        <taxon>Glomeromycetes</taxon>
        <taxon>Diversisporales</taxon>
        <taxon>Gigasporaceae</taxon>
        <taxon>Scutellospora</taxon>
    </lineage>
</organism>
<dbReference type="Proteomes" id="UP000789860">
    <property type="component" value="Unassembled WGS sequence"/>
</dbReference>
<comment type="caution">
    <text evidence="1">The sequence shown here is derived from an EMBL/GenBank/DDBJ whole genome shotgun (WGS) entry which is preliminary data.</text>
</comment>
<dbReference type="EMBL" id="CAJVPM010009719">
    <property type="protein sequence ID" value="CAG8566505.1"/>
    <property type="molecule type" value="Genomic_DNA"/>
</dbReference>